<dbReference type="KEGG" id="xya:ET471_07320"/>
<dbReference type="PROSITE" id="PS51257">
    <property type="entry name" value="PROKAR_LIPOPROTEIN"/>
    <property type="match status" value="1"/>
</dbReference>
<evidence type="ECO:0000256" key="7">
    <source>
        <dbReference type="SAM" id="SignalP"/>
    </source>
</evidence>
<keyword evidence="2 7" id="KW-0732">Signal</keyword>
<sequence>MKNIRRSSAAVATVATLALALTACSSGGDNDAAANDTPAASPSAEELIKPEQSVGAMEDFKVGTTFKATEPVDFSLMYRDHPNYPVKEDWEFFTALKANQNVSFTRTDIPLSDWDNKRALLFGAGDFPDITSVMYPGQESQFVASGALLPVSDYLQYMPNFSDKVEKWGLSGELDALRQSDGKFYLLPGLREVPDVQYTVCPNDDMWKAAGITEDPKTWDEFAADLKKVKDANPTIKFAMSERWNTSSNWGPLGALMQTMGPTFNTVGGWGYAPTSFNKKDGKFELTATSAGTKDMVTYLAGLVSDGLLDPQITQDDDTANAKFLNGESATISCNTQGITNDIRKKAADTGKTINTHLMVIPGGPAGNVIAGSRLAQGVVLNADVAEKPYFKALLQFVDWLYFSDEGIEFAVWGDANTFTKDASGARVLNADINGNNQNPDGAKKLQADFGFYNGVFMAGTGSTADLVQSTMNDEIRGWTKTIIDGSDLRPANPPTPMDADTREALALLETQVHDAAQTGIASFITGEKPLSDWDAFVSQLDGLGGSQIVDDYNTAYQAAKK</sequence>
<feature type="compositionally biased region" description="Low complexity" evidence="6">
    <location>
        <begin position="28"/>
        <end position="44"/>
    </location>
</feature>
<evidence type="ECO:0000313" key="8">
    <source>
        <dbReference type="EMBL" id="QAY69868.1"/>
    </source>
</evidence>
<evidence type="ECO:0000256" key="3">
    <source>
        <dbReference type="ARBA" id="ARBA00023136"/>
    </source>
</evidence>
<keyword evidence="1" id="KW-1003">Cell membrane</keyword>
<dbReference type="PANTHER" id="PTHR43649">
    <property type="entry name" value="ARABINOSE-BINDING PROTEIN-RELATED"/>
    <property type="match status" value="1"/>
</dbReference>
<dbReference type="InterPro" id="IPR006059">
    <property type="entry name" value="SBP"/>
</dbReference>
<gene>
    <name evidence="8" type="ORF">ET471_07320</name>
</gene>
<feature type="region of interest" description="Disordered" evidence="6">
    <location>
        <begin position="28"/>
        <end position="48"/>
    </location>
</feature>
<keyword evidence="5" id="KW-0449">Lipoprotein</keyword>
<organism evidence="8 9">
    <name type="scientific">Xylanimonas protaetiae</name>
    <dbReference type="NCBI Taxonomy" id="2509457"/>
    <lineage>
        <taxon>Bacteria</taxon>
        <taxon>Bacillati</taxon>
        <taxon>Actinomycetota</taxon>
        <taxon>Actinomycetes</taxon>
        <taxon>Micrococcales</taxon>
        <taxon>Promicromonosporaceae</taxon>
        <taxon>Xylanimonas</taxon>
    </lineage>
</organism>
<dbReference type="CDD" id="cd13583">
    <property type="entry name" value="PBP2_AlgQ_like_4"/>
    <property type="match status" value="1"/>
</dbReference>
<feature type="chain" id="PRO_5038797648" evidence="7">
    <location>
        <begin position="24"/>
        <end position="562"/>
    </location>
</feature>
<reference evidence="8 9" key="1">
    <citation type="submission" date="2019-01" db="EMBL/GenBank/DDBJ databases">
        <title>Genome sequencing of strain FW10M-9.</title>
        <authorList>
            <person name="Heo J."/>
            <person name="Kim S.-J."/>
            <person name="Kim J.-S."/>
            <person name="Hong S.-B."/>
            <person name="Kwon S.-W."/>
        </authorList>
    </citation>
    <scope>NUCLEOTIDE SEQUENCE [LARGE SCALE GENOMIC DNA]</scope>
    <source>
        <strain evidence="8 9">FW10M-9</strain>
    </source>
</reference>
<dbReference type="InterPro" id="IPR050490">
    <property type="entry name" value="Bact_solute-bd_prot1"/>
</dbReference>
<evidence type="ECO:0000256" key="2">
    <source>
        <dbReference type="ARBA" id="ARBA00022729"/>
    </source>
</evidence>
<accession>A0A4P6FGX9</accession>
<evidence type="ECO:0000256" key="4">
    <source>
        <dbReference type="ARBA" id="ARBA00023139"/>
    </source>
</evidence>
<dbReference type="Proteomes" id="UP000292118">
    <property type="component" value="Chromosome"/>
</dbReference>
<dbReference type="EMBL" id="CP035493">
    <property type="protein sequence ID" value="QAY69868.1"/>
    <property type="molecule type" value="Genomic_DNA"/>
</dbReference>
<dbReference type="RefSeq" id="WP_129187303.1">
    <property type="nucleotide sequence ID" value="NZ_CP035493.1"/>
</dbReference>
<evidence type="ECO:0000256" key="5">
    <source>
        <dbReference type="ARBA" id="ARBA00023288"/>
    </source>
</evidence>
<keyword evidence="4" id="KW-0564">Palmitate</keyword>
<dbReference type="Pfam" id="PF13416">
    <property type="entry name" value="SBP_bac_8"/>
    <property type="match status" value="1"/>
</dbReference>
<dbReference type="SUPFAM" id="SSF53850">
    <property type="entry name" value="Periplasmic binding protein-like II"/>
    <property type="match status" value="1"/>
</dbReference>
<dbReference type="OrthoDB" id="9787283at2"/>
<evidence type="ECO:0000256" key="1">
    <source>
        <dbReference type="ARBA" id="ARBA00022475"/>
    </source>
</evidence>
<keyword evidence="3" id="KW-0472">Membrane</keyword>
<name>A0A4P6FGX9_9MICO</name>
<proteinExistence type="predicted"/>
<dbReference type="PANTHER" id="PTHR43649:SF33">
    <property type="entry name" value="POLYGALACTURONAN_RHAMNOGALACTURONAN-BINDING PROTEIN YTCQ"/>
    <property type="match status" value="1"/>
</dbReference>
<protein>
    <submittedName>
        <fullName evidence="8">Extracellular solute-binding protein</fullName>
    </submittedName>
</protein>
<keyword evidence="9" id="KW-1185">Reference proteome</keyword>
<dbReference type="Gene3D" id="3.40.190.10">
    <property type="entry name" value="Periplasmic binding protein-like II"/>
    <property type="match status" value="2"/>
</dbReference>
<evidence type="ECO:0000256" key="6">
    <source>
        <dbReference type="SAM" id="MobiDB-lite"/>
    </source>
</evidence>
<feature type="signal peptide" evidence="7">
    <location>
        <begin position="1"/>
        <end position="23"/>
    </location>
</feature>
<dbReference type="AlphaFoldDB" id="A0A4P6FGX9"/>
<evidence type="ECO:0000313" key="9">
    <source>
        <dbReference type="Proteomes" id="UP000292118"/>
    </source>
</evidence>